<protein>
    <submittedName>
        <fullName evidence="2">E4</fullName>
    </submittedName>
</protein>
<gene>
    <name evidence="2" type="primary">E4</name>
</gene>
<accession>A0A3G6V9E1</accession>
<feature type="region of interest" description="Disordered" evidence="1">
    <location>
        <begin position="22"/>
        <end position="42"/>
    </location>
</feature>
<evidence type="ECO:0000313" key="2">
    <source>
        <dbReference type="EMBL" id="AZB50222.1"/>
    </source>
</evidence>
<name>A0A3G6V9E1_9PAPI</name>
<organism evidence="2">
    <name type="scientific">Bos taurus papillomavirus 8</name>
    <dbReference type="NCBI Taxonomy" id="2758968"/>
    <lineage>
        <taxon>Viruses</taxon>
        <taxon>Monodnaviria</taxon>
        <taxon>Shotokuvirae</taxon>
        <taxon>Cossaviricota</taxon>
        <taxon>Papovaviricetes</taxon>
        <taxon>Zurhausenvirales</taxon>
        <taxon>Papillomaviridae</taxon>
        <taxon>Firstpapillomavirinae</taxon>
        <taxon>Epsilonpapillomavirus</taxon>
        <taxon>Epsilonpapillomavirus 1</taxon>
    </lineage>
</organism>
<dbReference type="EMBL" id="MH237829">
    <property type="protein sequence ID" value="AZB50222.1"/>
    <property type="molecule type" value="Genomic_DNA"/>
</dbReference>
<proteinExistence type="predicted"/>
<evidence type="ECO:0000256" key="1">
    <source>
        <dbReference type="SAM" id="MobiDB-lite"/>
    </source>
</evidence>
<sequence>MSLTKTDGFIFHHHPLAIVSTGSQTDQNHAEETGRPPHPSQPSLTLLLVACPETLEEEVAAAQGAVGEPACIPTWFLEAGGYWSLPVHHPHCKAVFRRVLNDTRKAALARHHRTRPRKPGGRRP</sequence>
<reference evidence="2" key="1">
    <citation type="journal article" date="2018" name="Arch. Virol.">
        <title>Bovine papillomavirus 24: a novel member of the genus Xipapillomavirus detected in the Amazon region.</title>
        <authorList>
            <person name="Daudt C."/>
            <person name="da Silva F.R."/>
            <person name="Cibulski S.P."/>
            <person name="Streck A.F."/>
            <person name="Laurie R.E."/>
            <person name="Munday J.S."/>
            <person name="Canal C.W."/>
        </authorList>
    </citation>
    <scope>NUCLEOTIDE SEQUENCE</scope>
    <source>
        <strain evidence="2">BPV8_BR/02AC12</strain>
    </source>
</reference>